<dbReference type="Proteomes" id="UP000014977">
    <property type="component" value="Unassembled WGS sequence"/>
</dbReference>
<keyword evidence="2" id="KW-1185">Reference proteome</keyword>
<evidence type="ECO:0000313" key="1">
    <source>
        <dbReference type="EMBL" id="EPR42909.1"/>
    </source>
</evidence>
<sequence length="72" mass="8076">MNIQEELTSTIMKMRCLAETFETDAHIGFRRGRERSTGSLINGLADEIEFALNRYADDGAREGRGKIVLKTA</sequence>
<proteinExistence type="predicted"/>
<dbReference type="EMBL" id="ATHJ01000062">
    <property type="protein sequence ID" value="EPR42909.1"/>
    <property type="molecule type" value="Genomic_DNA"/>
</dbReference>
<gene>
    <name evidence="1" type="ORF">dsmv_1492</name>
</gene>
<evidence type="ECO:0000313" key="2">
    <source>
        <dbReference type="Proteomes" id="UP000014977"/>
    </source>
</evidence>
<accession>S7V8C6</accession>
<reference evidence="1 2" key="1">
    <citation type="journal article" date="2013" name="Genome Announc.">
        <title>Draft genome sequences for three mercury-methylating, sulfate-reducing bacteria.</title>
        <authorList>
            <person name="Brown S.D."/>
            <person name="Hurt R.A.Jr."/>
            <person name="Gilmour C.C."/>
            <person name="Elias D.A."/>
        </authorList>
    </citation>
    <scope>NUCLEOTIDE SEQUENCE [LARGE SCALE GENOMIC DNA]</scope>
    <source>
        <strain evidence="1 2">DSM 2059</strain>
    </source>
</reference>
<comment type="caution">
    <text evidence="1">The sequence shown here is derived from an EMBL/GenBank/DDBJ whole genome shotgun (WGS) entry which is preliminary data.</text>
</comment>
<organism evidence="1 2">
    <name type="scientific">Desulfococcus multivorans DSM 2059</name>
    <dbReference type="NCBI Taxonomy" id="1121405"/>
    <lineage>
        <taxon>Bacteria</taxon>
        <taxon>Pseudomonadati</taxon>
        <taxon>Thermodesulfobacteriota</taxon>
        <taxon>Desulfobacteria</taxon>
        <taxon>Desulfobacterales</taxon>
        <taxon>Desulfococcaceae</taxon>
        <taxon>Desulfococcus</taxon>
    </lineage>
</organism>
<dbReference type="RefSeq" id="WP_020875876.1">
    <property type="nucleotide sequence ID" value="NZ_ATHJ01000062.1"/>
</dbReference>
<name>S7V8C6_DESML</name>
<protein>
    <submittedName>
        <fullName evidence="1">Uncharacterized protein</fullName>
    </submittedName>
</protein>
<dbReference type="AlphaFoldDB" id="S7V8C6"/>